<organism evidence="2 3">
    <name type="scientific">Methylobacterium indicum</name>
    <dbReference type="NCBI Taxonomy" id="1775910"/>
    <lineage>
        <taxon>Bacteria</taxon>
        <taxon>Pseudomonadati</taxon>
        <taxon>Pseudomonadota</taxon>
        <taxon>Alphaproteobacteria</taxon>
        <taxon>Hyphomicrobiales</taxon>
        <taxon>Methylobacteriaceae</taxon>
        <taxon>Methylobacterium</taxon>
    </lineage>
</organism>
<protein>
    <submittedName>
        <fullName evidence="2">Uncharacterized protein</fullName>
    </submittedName>
</protein>
<dbReference type="Proteomes" id="UP000663508">
    <property type="component" value="Plasmid pVL1_2"/>
</dbReference>
<sequence length="116" mass="12824">MKRIAIIAGTALALFASSAIAKDVEFDKEDIATRLIAMSAFVKTDCADMNPDTQVIRAILDKLGVDPEQLVKVQRREMQGNLLIMTYRANRKEACDDLWKQFGASGETLPGLLVRP</sequence>
<dbReference type="EMBL" id="AP024147">
    <property type="protein sequence ID" value="BCM87795.1"/>
    <property type="molecule type" value="Genomic_DNA"/>
</dbReference>
<evidence type="ECO:0000313" key="3">
    <source>
        <dbReference type="Proteomes" id="UP000663508"/>
    </source>
</evidence>
<dbReference type="AlphaFoldDB" id="A0A8H8X0E6"/>
<feature type="chain" id="PRO_5034396464" evidence="1">
    <location>
        <begin position="22"/>
        <end position="116"/>
    </location>
</feature>
<evidence type="ECO:0000313" key="2">
    <source>
        <dbReference type="EMBL" id="BCM87795.1"/>
    </source>
</evidence>
<proteinExistence type="predicted"/>
<feature type="signal peptide" evidence="1">
    <location>
        <begin position="1"/>
        <end position="21"/>
    </location>
</feature>
<name>A0A8H8X0E6_9HYPH</name>
<accession>A0A8H8X0E6</accession>
<keyword evidence="2" id="KW-0614">Plasmid</keyword>
<gene>
    <name evidence="2" type="ORF">mvi_62560</name>
</gene>
<dbReference type="RefSeq" id="WP_207183986.1">
    <property type="nucleotide sequence ID" value="NZ_AP024147.1"/>
</dbReference>
<geneLocation type="plasmid" evidence="2 3">
    <name>pVL1_2</name>
</geneLocation>
<dbReference type="KEGG" id="mind:mvi_62560"/>
<reference evidence="2" key="1">
    <citation type="submission" date="2020-11" db="EMBL/GenBank/DDBJ databases">
        <title>Complete genome sequence of a novel pathogenic Methylobacterium strain isolated from rice in Vietnam.</title>
        <authorList>
            <person name="Lai K."/>
            <person name="Okazaki S."/>
            <person name="Higashi K."/>
            <person name="Mori H."/>
            <person name="Toyoda A."/>
            <person name="Kurokawa K."/>
        </authorList>
    </citation>
    <scope>NUCLEOTIDE SEQUENCE</scope>
    <source>
        <strain evidence="2">VL1</strain>
        <plasmid evidence="2">pVL1_2</plasmid>
    </source>
</reference>
<keyword evidence="1" id="KW-0732">Signal</keyword>
<evidence type="ECO:0000256" key="1">
    <source>
        <dbReference type="SAM" id="SignalP"/>
    </source>
</evidence>